<dbReference type="SUPFAM" id="SSF51110">
    <property type="entry name" value="alpha-D-mannose-specific plant lectins"/>
    <property type="match status" value="1"/>
</dbReference>
<feature type="domain" description="Bulb-type lectin" evidence="1">
    <location>
        <begin position="1"/>
        <end position="61"/>
    </location>
</feature>
<sequence length="94" mass="10150">MHSDRMRITMRAGGDLVISDENGTVRWSSGTTGQNNYATFKADGELVVRSAYQHTLWSSRTGGHTGAKLVIQNDGNVTILSSGDQTLWAAGTQH</sequence>
<dbReference type="Gene3D" id="2.90.10.10">
    <property type="entry name" value="Bulb-type lectin domain"/>
    <property type="match status" value="2"/>
</dbReference>
<evidence type="ECO:0000313" key="3">
    <source>
        <dbReference type="Proteomes" id="UP000053398"/>
    </source>
</evidence>
<evidence type="ECO:0000259" key="1">
    <source>
        <dbReference type="PROSITE" id="PS50927"/>
    </source>
</evidence>
<proteinExistence type="predicted"/>
<dbReference type="AlphaFoldDB" id="A0A101PQZ1"/>
<comment type="caution">
    <text evidence="2">The sequence shown here is derived from an EMBL/GenBank/DDBJ whole genome shotgun (WGS) entry which is preliminary data.</text>
</comment>
<dbReference type="Proteomes" id="UP000053398">
    <property type="component" value="Unassembled WGS sequence"/>
</dbReference>
<reference evidence="2 3" key="1">
    <citation type="submission" date="2015-10" db="EMBL/GenBank/DDBJ databases">
        <title>Draft genome sequence of Streptomyces corchorusii DSM 40340, type strain for the species Streptomyces corchorusii.</title>
        <authorList>
            <person name="Ruckert C."/>
            <person name="Winkler A."/>
            <person name="Kalinowski J."/>
            <person name="Kampfer P."/>
            <person name="Glaeser S."/>
        </authorList>
    </citation>
    <scope>NUCLEOTIDE SEQUENCE [LARGE SCALE GENOMIC DNA]</scope>
    <source>
        <strain evidence="2 3">DSM 40340</strain>
    </source>
</reference>
<protein>
    <recommendedName>
        <fullName evidence="1">Bulb-type lectin domain-containing protein</fullName>
    </recommendedName>
</protein>
<organism evidence="2 3">
    <name type="scientific">Streptomyces corchorusii</name>
    <name type="common">Streptomyces chibaensis</name>
    <dbReference type="NCBI Taxonomy" id="1903"/>
    <lineage>
        <taxon>Bacteria</taxon>
        <taxon>Bacillati</taxon>
        <taxon>Actinomycetota</taxon>
        <taxon>Actinomycetes</taxon>
        <taxon>Kitasatosporales</taxon>
        <taxon>Streptomycetaceae</taxon>
        <taxon>Streptomyces</taxon>
    </lineage>
</organism>
<gene>
    <name evidence="2" type="ORF">AQJ11_41350</name>
</gene>
<keyword evidence="3" id="KW-1185">Reference proteome</keyword>
<evidence type="ECO:0000313" key="2">
    <source>
        <dbReference type="EMBL" id="KUN16073.1"/>
    </source>
</evidence>
<name>A0A101PQZ1_STRCK</name>
<accession>A0A101PQZ1</accession>
<dbReference type="PROSITE" id="PS50927">
    <property type="entry name" value="BULB_LECTIN"/>
    <property type="match status" value="1"/>
</dbReference>
<dbReference type="EMBL" id="LMWP01000064">
    <property type="protein sequence ID" value="KUN16073.1"/>
    <property type="molecule type" value="Genomic_DNA"/>
</dbReference>
<dbReference type="InterPro" id="IPR001480">
    <property type="entry name" value="Bulb-type_lectin_dom"/>
</dbReference>
<dbReference type="InterPro" id="IPR036426">
    <property type="entry name" value="Bulb-type_lectin_dom_sf"/>
</dbReference>